<name>W6MTJ8_9ASCO</name>
<accession>W6MTJ8</accession>
<reference evidence="3" key="2">
    <citation type="submission" date="2014-02" db="EMBL/GenBank/DDBJ databases">
        <title>Complete DNA sequence of /Kuraishia capsulata/ illustrates novel genomic features among budding yeasts (/Saccharomycotina/).</title>
        <authorList>
            <person name="Morales L."/>
            <person name="Noel B."/>
            <person name="Porcel B."/>
            <person name="Marcet-Houben M."/>
            <person name="Hullo M-F."/>
            <person name="Sacerdot C."/>
            <person name="Tekaia F."/>
            <person name="Leh-Louis V."/>
            <person name="Despons L."/>
            <person name="Khanna V."/>
            <person name="Aury J-M."/>
            <person name="Barbe V."/>
            <person name="Couloux A."/>
            <person name="Labadie K."/>
            <person name="Pelletier E."/>
            <person name="Souciet J-L."/>
            <person name="Boekhout T."/>
            <person name="Gabaldon T."/>
            <person name="Wincker P."/>
            <person name="Dujon B."/>
        </authorList>
    </citation>
    <scope>NUCLEOTIDE SEQUENCE</scope>
    <source>
        <strain evidence="3">CBS 1993</strain>
    </source>
</reference>
<evidence type="ECO:0000313" key="4">
    <source>
        <dbReference type="Proteomes" id="UP000019384"/>
    </source>
</evidence>
<organism evidence="3 4">
    <name type="scientific">Kuraishia capsulata CBS 1993</name>
    <dbReference type="NCBI Taxonomy" id="1382522"/>
    <lineage>
        <taxon>Eukaryota</taxon>
        <taxon>Fungi</taxon>
        <taxon>Dikarya</taxon>
        <taxon>Ascomycota</taxon>
        <taxon>Saccharomycotina</taxon>
        <taxon>Pichiomycetes</taxon>
        <taxon>Pichiales</taxon>
        <taxon>Pichiaceae</taxon>
        <taxon>Kuraishia</taxon>
    </lineage>
</organism>
<dbReference type="Proteomes" id="UP000019384">
    <property type="component" value="Unassembled WGS sequence"/>
</dbReference>
<dbReference type="RefSeq" id="XP_022462042.1">
    <property type="nucleotide sequence ID" value="XM_022605429.1"/>
</dbReference>
<keyword evidence="1" id="KW-0175">Coiled coil</keyword>
<reference evidence="3" key="1">
    <citation type="submission" date="2013-12" db="EMBL/GenBank/DDBJ databases">
        <authorList>
            <person name="Genoscope - CEA"/>
        </authorList>
    </citation>
    <scope>NUCLEOTIDE SEQUENCE</scope>
    <source>
        <strain evidence="3">CBS 1993</strain>
    </source>
</reference>
<dbReference type="AlphaFoldDB" id="W6MTJ8"/>
<proteinExistence type="predicted"/>
<sequence>MSENDEDAKRRFIEEFLSKANTRIKSLEASKDKKAQELEDELNKRLLGIPRRLWDEKLRDVLELERAKGIEGKTFFQDFELFKQQNKTDSPDD</sequence>
<evidence type="ECO:0000256" key="1">
    <source>
        <dbReference type="SAM" id="Coils"/>
    </source>
</evidence>
<keyword evidence="4" id="KW-1185">Reference proteome</keyword>
<evidence type="ECO:0000313" key="3">
    <source>
        <dbReference type="EMBL" id="CDK30064.1"/>
    </source>
</evidence>
<feature type="coiled-coil region" evidence="1">
    <location>
        <begin position="17"/>
        <end position="44"/>
    </location>
</feature>
<dbReference type="InterPro" id="IPR018851">
    <property type="entry name" value="Borealin_N"/>
</dbReference>
<dbReference type="EMBL" id="HG793131">
    <property type="protein sequence ID" value="CDK30064.1"/>
    <property type="molecule type" value="Genomic_DNA"/>
</dbReference>
<evidence type="ECO:0000259" key="2">
    <source>
        <dbReference type="Pfam" id="PF10444"/>
    </source>
</evidence>
<dbReference type="HOGENOM" id="CLU_2400004_0_0_1"/>
<protein>
    <recommendedName>
        <fullName evidence="2">Borealin N-terminal domain-containing protein</fullName>
    </recommendedName>
</protein>
<dbReference type="Pfam" id="PF10444">
    <property type="entry name" value="Nbl1_Borealin_N"/>
    <property type="match status" value="1"/>
</dbReference>
<feature type="domain" description="Borealin N-terminal" evidence="2">
    <location>
        <begin position="9"/>
        <end position="63"/>
    </location>
</feature>
<gene>
    <name evidence="3" type="ORF">KUCA_T00006059001</name>
</gene>
<dbReference type="GeneID" id="34523430"/>